<evidence type="ECO:0000256" key="2">
    <source>
        <dbReference type="ARBA" id="ARBA00022741"/>
    </source>
</evidence>
<dbReference type="GO" id="GO:0005886">
    <property type="term" value="C:plasma membrane"/>
    <property type="evidence" value="ECO:0007669"/>
    <property type="project" value="TreeGrafter"/>
</dbReference>
<dbReference type="InterPro" id="IPR002049">
    <property type="entry name" value="LE_dom"/>
</dbReference>
<evidence type="ECO:0000256" key="6">
    <source>
        <dbReference type="SAM" id="Phobius"/>
    </source>
</evidence>
<evidence type="ECO:0000259" key="7">
    <source>
        <dbReference type="PROSITE" id="PS50011"/>
    </source>
</evidence>
<feature type="transmembrane region" description="Helical" evidence="6">
    <location>
        <begin position="230"/>
        <end position="253"/>
    </location>
</feature>
<accession>A0AAD8VJ11</accession>
<keyword evidence="1" id="KW-0808">Transferase</keyword>
<dbReference type="PROSITE" id="PS50011">
    <property type="entry name" value="PROTEIN_KINASE_DOM"/>
    <property type="match status" value="1"/>
</dbReference>
<dbReference type="FunFam" id="1.10.510.10:FF:000084">
    <property type="entry name" value="Wall-associated receptor kinase 2"/>
    <property type="match status" value="1"/>
</dbReference>
<dbReference type="PROSITE" id="PS00107">
    <property type="entry name" value="PROTEIN_KINASE_ATP"/>
    <property type="match status" value="1"/>
</dbReference>
<dbReference type="Gene3D" id="1.10.510.10">
    <property type="entry name" value="Transferase(Phosphotransferase) domain 1"/>
    <property type="match status" value="1"/>
</dbReference>
<comment type="caution">
    <text evidence="8">The sequence shown here is derived from an EMBL/GenBank/DDBJ whole genome shotgun (WGS) entry which is preliminary data.</text>
</comment>
<keyword evidence="6" id="KW-0812">Transmembrane</keyword>
<evidence type="ECO:0000256" key="4">
    <source>
        <dbReference type="ARBA" id="ARBA00022840"/>
    </source>
</evidence>
<protein>
    <recommendedName>
        <fullName evidence="7">Protein kinase domain-containing protein</fullName>
    </recommendedName>
</protein>
<dbReference type="PANTHER" id="PTHR27005">
    <property type="entry name" value="WALL-ASSOCIATED RECEPTOR KINASE-LIKE 21"/>
    <property type="match status" value="1"/>
</dbReference>
<dbReference type="Gene3D" id="3.30.200.20">
    <property type="entry name" value="Phosphorylase Kinase, domain 1"/>
    <property type="match status" value="1"/>
</dbReference>
<reference evidence="8" key="1">
    <citation type="submission" date="2023-07" db="EMBL/GenBank/DDBJ databases">
        <title>A chromosome-level genome assembly of Lolium multiflorum.</title>
        <authorList>
            <person name="Chen Y."/>
            <person name="Copetti D."/>
            <person name="Kolliker R."/>
            <person name="Studer B."/>
        </authorList>
    </citation>
    <scope>NUCLEOTIDE SEQUENCE</scope>
    <source>
        <strain evidence="8">02402/16</strain>
        <tissue evidence="8">Leaf</tissue>
    </source>
</reference>
<dbReference type="GO" id="GO:0004674">
    <property type="term" value="F:protein serine/threonine kinase activity"/>
    <property type="evidence" value="ECO:0007669"/>
    <property type="project" value="TreeGrafter"/>
</dbReference>
<keyword evidence="4 5" id="KW-0067">ATP-binding</keyword>
<dbReference type="SMART" id="SM00220">
    <property type="entry name" value="S_TKc"/>
    <property type="match status" value="1"/>
</dbReference>
<sequence>MDGLTAGAHQEPPATIPYPVAAFLLPRSKKAIGVTRHVGTWTCTTRSALDPAILSGCATFCSSGDAQAGKVPIASSDNGCYGMGCCQARIASSTVGMPDELSFTFADLNSVEDILPRPPYALIAKEGWFDNRLVSDQQTRALQGNSRFAPNVPIVLRWEVMQSAAGIHAASDVKSPPNCPAEVAADICKSKHSHCIPGDRGYSCQCRDGYSGNPYVPRGCKGGLMSFKGVFPAIIGIACGTVLVLAVLILFFASKKIKIRRAQMLKRKFFEQNHGQLLEQLVSQSAGIGERMIITLDELEKATCHFDKELVVGGGGHGTVYKGILSNQRIVAIKKPNKEVQKEIDEFINEVAILSQKRPRSLSWEDRLRIAIETSKSLAYLHSAASVPIIHRDVKSANILLDDTLTAKVADFGASRYIPMEKSGVATRAQGTRGYWDPMYFYTGRLTEKSDVYSFGVVLVELLTRKKPSSYLSSDDEALVVHFVTLFGEGNLPQILDPQVMEEGGKEVEDVATITVACLKLRGEDRPTMRHVELTLEGLRESDKHTSNNVVDNTVGDMDVEKYVLRRGGEEPTRRYSMEEEFILSARYPR</sequence>
<feature type="domain" description="Protein kinase" evidence="7">
    <location>
        <begin position="210"/>
        <end position="539"/>
    </location>
</feature>
<evidence type="ECO:0000256" key="5">
    <source>
        <dbReference type="PROSITE-ProRule" id="PRU10141"/>
    </source>
</evidence>
<keyword evidence="6" id="KW-0472">Membrane</keyword>
<dbReference type="EMBL" id="JAUUTY010000007">
    <property type="protein sequence ID" value="KAK1606996.1"/>
    <property type="molecule type" value="Genomic_DNA"/>
</dbReference>
<keyword evidence="3" id="KW-0418">Kinase</keyword>
<proteinExistence type="predicted"/>
<dbReference type="InterPro" id="IPR011009">
    <property type="entry name" value="Kinase-like_dom_sf"/>
</dbReference>
<dbReference type="PANTHER" id="PTHR27005:SF276">
    <property type="entry name" value="PROTEIN KINASE DOMAIN-CONTAINING PROTEIN"/>
    <property type="match status" value="1"/>
</dbReference>
<feature type="binding site" evidence="5">
    <location>
        <position position="335"/>
    </location>
    <ligand>
        <name>ATP</name>
        <dbReference type="ChEBI" id="CHEBI:30616"/>
    </ligand>
</feature>
<keyword evidence="2 5" id="KW-0547">Nucleotide-binding</keyword>
<dbReference type="PROSITE" id="PS00108">
    <property type="entry name" value="PROTEIN_KINASE_ST"/>
    <property type="match status" value="1"/>
</dbReference>
<gene>
    <name evidence="8" type="ORF">QYE76_030669</name>
</gene>
<dbReference type="InterPro" id="IPR000719">
    <property type="entry name" value="Prot_kinase_dom"/>
</dbReference>
<dbReference type="InterPro" id="IPR008271">
    <property type="entry name" value="Ser/Thr_kinase_AS"/>
</dbReference>
<keyword evidence="9" id="KW-1185">Reference proteome</keyword>
<keyword evidence="6" id="KW-1133">Transmembrane helix</keyword>
<evidence type="ECO:0000256" key="1">
    <source>
        <dbReference type="ARBA" id="ARBA00022679"/>
    </source>
</evidence>
<evidence type="ECO:0000313" key="8">
    <source>
        <dbReference type="EMBL" id="KAK1606996.1"/>
    </source>
</evidence>
<dbReference type="AlphaFoldDB" id="A0AAD8VJ11"/>
<dbReference type="Proteomes" id="UP001231189">
    <property type="component" value="Unassembled WGS sequence"/>
</dbReference>
<dbReference type="GO" id="GO:0005524">
    <property type="term" value="F:ATP binding"/>
    <property type="evidence" value="ECO:0007669"/>
    <property type="project" value="UniProtKB-UniRule"/>
</dbReference>
<organism evidence="8 9">
    <name type="scientific">Lolium multiflorum</name>
    <name type="common">Italian ryegrass</name>
    <name type="synonym">Lolium perenne subsp. multiflorum</name>
    <dbReference type="NCBI Taxonomy" id="4521"/>
    <lineage>
        <taxon>Eukaryota</taxon>
        <taxon>Viridiplantae</taxon>
        <taxon>Streptophyta</taxon>
        <taxon>Embryophyta</taxon>
        <taxon>Tracheophyta</taxon>
        <taxon>Spermatophyta</taxon>
        <taxon>Magnoliopsida</taxon>
        <taxon>Liliopsida</taxon>
        <taxon>Poales</taxon>
        <taxon>Poaceae</taxon>
        <taxon>BOP clade</taxon>
        <taxon>Pooideae</taxon>
        <taxon>Poodae</taxon>
        <taxon>Poeae</taxon>
        <taxon>Poeae Chloroplast Group 2 (Poeae type)</taxon>
        <taxon>Loliodinae</taxon>
        <taxon>Loliinae</taxon>
        <taxon>Lolium</taxon>
    </lineage>
</organism>
<dbReference type="CDD" id="cd00055">
    <property type="entry name" value="EGF_Lam"/>
    <property type="match status" value="1"/>
</dbReference>
<name>A0AAD8VJ11_LOLMU</name>
<dbReference type="Pfam" id="PF00069">
    <property type="entry name" value="Pkinase"/>
    <property type="match status" value="1"/>
</dbReference>
<dbReference type="SUPFAM" id="SSF56112">
    <property type="entry name" value="Protein kinase-like (PK-like)"/>
    <property type="match status" value="1"/>
</dbReference>
<evidence type="ECO:0000256" key="3">
    <source>
        <dbReference type="ARBA" id="ARBA00022777"/>
    </source>
</evidence>
<dbReference type="InterPro" id="IPR045274">
    <property type="entry name" value="WAK-like"/>
</dbReference>
<evidence type="ECO:0000313" key="9">
    <source>
        <dbReference type="Proteomes" id="UP001231189"/>
    </source>
</evidence>
<dbReference type="InterPro" id="IPR017441">
    <property type="entry name" value="Protein_kinase_ATP_BS"/>
</dbReference>
<dbReference type="GO" id="GO:0007166">
    <property type="term" value="P:cell surface receptor signaling pathway"/>
    <property type="evidence" value="ECO:0007669"/>
    <property type="project" value="InterPro"/>
</dbReference>